<evidence type="ECO:0000313" key="4">
    <source>
        <dbReference type="RefSeq" id="XP_070431787.1"/>
    </source>
</evidence>
<dbReference type="RefSeq" id="XP_070431787.1">
    <property type="nucleotide sequence ID" value="XM_070575686.1"/>
</dbReference>
<dbReference type="Proteomes" id="UP001652662">
    <property type="component" value="Chromosome 15"/>
</dbReference>
<feature type="region of interest" description="Disordered" evidence="1">
    <location>
        <begin position="129"/>
        <end position="152"/>
    </location>
</feature>
<dbReference type="GeneID" id="139075957"/>
<feature type="compositionally biased region" description="Low complexity" evidence="1">
    <location>
        <begin position="29"/>
        <end position="42"/>
    </location>
</feature>
<gene>
    <name evidence="3 4" type="primary">LOC139075957</name>
</gene>
<accession>A0ABM4KUC7</accession>
<keyword evidence="2" id="KW-1185">Reference proteome</keyword>
<feature type="compositionally biased region" description="Pro residues" evidence="1">
    <location>
        <begin position="135"/>
        <end position="151"/>
    </location>
</feature>
<name>A0ABM4KUC7_EQUPR</name>
<feature type="region of interest" description="Disordered" evidence="1">
    <location>
        <begin position="27"/>
        <end position="107"/>
    </location>
</feature>
<reference evidence="3 4" key="1">
    <citation type="submission" date="2025-05" db="UniProtKB">
        <authorList>
            <consortium name="RefSeq"/>
        </authorList>
    </citation>
    <scope>IDENTIFICATION</scope>
    <source>
        <tissue evidence="3 4">Blood</tissue>
    </source>
</reference>
<dbReference type="RefSeq" id="XP_070431786.1">
    <property type="nucleotide sequence ID" value="XM_070575685.1"/>
</dbReference>
<evidence type="ECO:0000313" key="3">
    <source>
        <dbReference type="RefSeq" id="XP_070431786.1"/>
    </source>
</evidence>
<proteinExistence type="predicted"/>
<protein>
    <submittedName>
        <fullName evidence="3 4">Uncharacterized protein C3orf86-like</fullName>
    </submittedName>
</protein>
<evidence type="ECO:0000313" key="2">
    <source>
        <dbReference type="Proteomes" id="UP001652662"/>
    </source>
</evidence>
<evidence type="ECO:0000256" key="1">
    <source>
        <dbReference type="SAM" id="MobiDB-lite"/>
    </source>
</evidence>
<sequence>MSKSQPAQGKKPLDTFFWVNEITGEITYPSPKADAPAASPASLEKPGARPGSQRGSVPGAPPSARDPASTPAQTSAPPPPPQASLKDIGSRNCLPSARTHGLAKAGARSPAPFLAIPVAVSPPEGALPSFGALGPAPPPPASTFPPSPPAPWAFTSELKNVLTGNE</sequence>
<organism evidence="2 3">
    <name type="scientific">Equus przewalskii</name>
    <name type="common">Przewalski's horse</name>
    <name type="synonym">Equus caballus przewalskii</name>
    <dbReference type="NCBI Taxonomy" id="9798"/>
    <lineage>
        <taxon>Eukaryota</taxon>
        <taxon>Metazoa</taxon>
        <taxon>Chordata</taxon>
        <taxon>Craniata</taxon>
        <taxon>Vertebrata</taxon>
        <taxon>Euteleostomi</taxon>
        <taxon>Mammalia</taxon>
        <taxon>Eutheria</taxon>
        <taxon>Laurasiatheria</taxon>
        <taxon>Perissodactyla</taxon>
        <taxon>Equidae</taxon>
        <taxon>Equus</taxon>
    </lineage>
</organism>